<evidence type="ECO:0000256" key="1">
    <source>
        <dbReference type="ARBA" id="ARBA00007613"/>
    </source>
</evidence>
<keyword evidence="5" id="KW-1185">Reference proteome</keyword>
<keyword evidence="2" id="KW-0564">Palmitate</keyword>
<keyword evidence="2" id="KW-0812">Transmembrane</keyword>
<keyword evidence="3" id="KW-0175">Coiled coil</keyword>
<gene>
    <name evidence="4" type="ORF">HMPREF9445_02203</name>
</gene>
<dbReference type="Proteomes" id="UP000010321">
    <property type="component" value="Unassembled WGS sequence"/>
</dbReference>
<evidence type="ECO:0000256" key="2">
    <source>
        <dbReference type="RuleBase" id="RU362097"/>
    </source>
</evidence>
<keyword evidence="2" id="KW-1134">Transmembrane beta strand</keyword>
<sequence>MRINDNIKTITMKIKLITLSVSCLLLSSCGIYTTYERPSDINTDGLYGQDLNEEAVAVDTASIASLSWRELFTDSHLQTLIEHALQSNTDLLSAQQRIKEAEATLSSAKLAYLPSFMLTPQGGVSSFDKSKGSWTYTGIASASWEIDIFGKLTNAKRRSKALYLQSLEYEQAVSTSLIANVANLYYTLLMLDEQYRISEETAVNWRESVRTMRAMMAAGMTNEASVSQSEANCRQVEASLLDLKQQIKEVENSLSILLGEVPGGIERGHLAGQDFPEELTVGVPLQLLSRRPDVKSAELSLASAFYSTNAARSAFYPSITLSGTAGWTNSAGNMIINPGKLLLSAVGALTQPLFNKGLNIAQLKIAKAQQEEAKLAFQQALLNAGSEVNNALTQVQTARGKTELRTGQITSLENAVRSTQLLMQHGTSTYLEVLTAQQSLLSAQLTQVADRFDEIQGIINLYQALGGGRD</sequence>
<keyword evidence="2" id="KW-0472">Membrane</keyword>
<keyword evidence="2 4" id="KW-0449">Lipoprotein</keyword>
<evidence type="ECO:0000256" key="3">
    <source>
        <dbReference type="SAM" id="Coils"/>
    </source>
</evidence>
<comment type="similarity">
    <text evidence="1 2">Belongs to the outer membrane factor (OMF) (TC 1.B.17) family.</text>
</comment>
<feature type="coiled-coil region" evidence="3">
    <location>
        <begin position="226"/>
        <end position="260"/>
    </location>
</feature>
<dbReference type="InterPro" id="IPR010131">
    <property type="entry name" value="MdtP/NodT-like"/>
</dbReference>
<dbReference type="EMBL" id="AFBM01000023">
    <property type="protein sequence ID" value="EGF51207.1"/>
    <property type="molecule type" value="Genomic_DNA"/>
</dbReference>
<dbReference type="NCBIfam" id="TIGR01845">
    <property type="entry name" value="outer_NodT"/>
    <property type="match status" value="1"/>
</dbReference>
<name>A0ABN0CMS9_9BACE</name>
<dbReference type="SUPFAM" id="SSF56954">
    <property type="entry name" value="Outer membrane efflux proteins (OEP)"/>
    <property type="match status" value="1"/>
</dbReference>
<organism evidence="4 5">
    <name type="scientific">Bacteroides clarus YIT 12056</name>
    <dbReference type="NCBI Taxonomy" id="762984"/>
    <lineage>
        <taxon>Bacteria</taxon>
        <taxon>Pseudomonadati</taxon>
        <taxon>Bacteroidota</taxon>
        <taxon>Bacteroidia</taxon>
        <taxon>Bacteroidales</taxon>
        <taxon>Bacteroidaceae</taxon>
        <taxon>Bacteroides</taxon>
    </lineage>
</organism>
<evidence type="ECO:0000313" key="5">
    <source>
        <dbReference type="Proteomes" id="UP000010321"/>
    </source>
</evidence>
<dbReference type="InterPro" id="IPR003423">
    <property type="entry name" value="OMP_efflux"/>
</dbReference>
<dbReference type="Pfam" id="PF02321">
    <property type="entry name" value="OEP"/>
    <property type="match status" value="2"/>
</dbReference>
<reference evidence="4 5" key="1">
    <citation type="submission" date="2011-02" db="EMBL/GenBank/DDBJ databases">
        <authorList>
            <person name="Weinstock G."/>
            <person name="Sodergren E."/>
            <person name="Clifton S."/>
            <person name="Fulton L."/>
            <person name="Fulton B."/>
            <person name="Courtney L."/>
            <person name="Fronick C."/>
            <person name="Harrison M."/>
            <person name="Strong C."/>
            <person name="Farmer C."/>
            <person name="Delahaunty K."/>
            <person name="Markovic C."/>
            <person name="Hall O."/>
            <person name="Minx P."/>
            <person name="Tomlinson C."/>
            <person name="Mitreva M."/>
            <person name="Hou S."/>
            <person name="Chen J."/>
            <person name="Wollam A."/>
            <person name="Pepin K.H."/>
            <person name="Johnson M."/>
            <person name="Bhonagiri V."/>
            <person name="Zhang X."/>
            <person name="Suruliraj S."/>
            <person name="Warren W."/>
            <person name="Chinwalla A."/>
            <person name="Mardis E.R."/>
            <person name="Wilson R.K."/>
        </authorList>
    </citation>
    <scope>NUCLEOTIDE SEQUENCE [LARGE SCALE GENOMIC DNA]</scope>
    <source>
        <strain evidence="4 5">YIT 12056</strain>
    </source>
</reference>
<dbReference type="Gene3D" id="2.20.200.10">
    <property type="entry name" value="Outer membrane efflux proteins (OEP)"/>
    <property type="match status" value="1"/>
</dbReference>
<dbReference type="Gene3D" id="1.20.1600.10">
    <property type="entry name" value="Outer membrane efflux proteins (OEP)"/>
    <property type="match status" value="1"/>
</dbReference>
<dbReference type="PANTHER" id="PTHR30203">
    <property type="entry name" value="OUTER MEMBRANE CATION EFFLUX PROTEIN"/>
    <property type="match status" value="1"/>
</dbReference>
<accession>A0ABN0CMS9</accession>
<dbReference type="PROSITE" id="PS51257">
    <property type="entry name" value="PROKAR_LIPOPROTEIN"/>
    <property type="match status" value="1"/>
</dbReference>
<dbReference type="PANTHER" id="PTHR30203:SF33">
    <property type="entry name" value="BLR4455 PROTEIN"/>
    <property type="match status" value="1"/>
</dbReference>
<protein>
    <submittedName>
        <fullName evidence="4">Efflux transporter, outer membrane factor lipoprotein, NodT family</fullName>
    </submittedName>
</protein>
<evidence type="ECO:0000313" key="4">
    <source>
        <dbReference type="EMBL" id="EGF51207.1"/>
    </source>
</evidence>
<proteinExistence type="inferred from homology"/>
<comment type="subcellular location">
    <subcellularLocation>
        <location evidence="2">Cell membrane</location>
        <topology evidence="2">Lipid-anchor</topology>
    </subcellularLocation>
</comment>
<comment type="caution">
    <text evidence="4">The sequence shown here is derived from an EMBL/GenBank/DDBJ whole genome shotgun (WGS) entry which is preliminary data.</text>
</comment>